<dbReference type="OrthoDB" id="3514033at2759"/>
<feature type="compositionally biased region" description="Polar residues" evidence="1">
    <location>
        <begin position="137"/>
        <end position="157"/>
    </location>
</feature>
<feature type="compositionally biased region" description="Acidic residues" evidence="1">
    <location>
        <begin position="290"/>
        <end position="311"/>
    </location>
</feature>
<gene>
    <name evidence="3" type="ORF">K491DRAFT_716363</name>
</gene>
<proteinExistence type="predicted"/>
<dbReference type="Pfam" id="PF12898">
    <property type="entry name" value="Stc1"/>
    <property type="match status" value="1"/>
</dbReference>
<reference evidence="3" key="1">
    <citation type="journal article" date="2020" name="Stud. Mycol.">
        <title>101 Dothideomycetes genomes: a test case for predicting lifestyles and emergence of pathogens.</title>
        <authorList>
            <person name="Haridas S."/>
            <person name="Albert R."/>
            <person name="Binder M."/>
            <person name="Bloem J."/>
            <person name="Labutti K."/>
            <person name="Salamov A."/>
            <person name="Andreopoulos B."/>
            <person name="Baker S."/>
            <person name="Barry K."/>
            <person name="Bills G."/>
            <person name="Bluhm B."/>
            <person name="Cannon C."/>
            <person name="Castanera R."/>
            <person name="Culley D."/>
            <person name="Daum C."/>
            <person name="Ezra D."/>
            <person name="Gonzalez J."/>
            <person name="Henrissat B."/>
            <person name="Kuo A."/>
            <person name="Liang C."/>
            <person name="Lipzen A."/>
            <person name="Lutzoni F."/>
            <person name="Magnuson J."/>
            <person name="Mondo S."/>
            <person name="Nolan M."/>
            <person name="Ohm R."/>
            <person name="Pangilinan J."/>
            <person name="Park H.-J."/>
            <person name="Ramirez L."/>
            <person name="Alfaro M."/>
            <person name="Sun H."/>
            <person name="Tritt A."/>
            <person name="Yoshinaga Y."/>
            <person name="Zwiers L.-H."/>
            <person name="Turgeon B."/>
            <person name="Goodwin S."/>
            <person name="Spatafora J."/>
            <person name="Crous P."/>
            <person name="Grigoriev I."/>
        </authorList>
    </citation>
    <scope>NUCLEOTIDE SEQUENCE</scope>
    <source>
        <strain evidence="3">CBS 122681</strain>
    </source>
</reference>
<evidence type="ECO:0000313" key="4">
    <source>
        <dbReference type="Proteomes" id="UP000799324"/>
    </source>
</evidence>
<protein>
    <recommendedName>
        <fullName evidence="2">Stc1 domain-containing protein</fullName>
    </recommendedName>
</protein>
<dbReference type="InterPro" id="IPR024630">
    <property type="entry name" value="Stc1"/>
</dbReference>
<organism evidence="3 4">
    <name type="scientific">Lophiostoma macrostomum CBS 122681</name>
    <dbReference type="NCBI Taxonomy" id="1314788"/>
    <lineage>
        <taxon>Eukaryota</taxon>
        <taxon>Fungi</taxon>
        <taxon>Dikarya</taxon>
        <taxon>Ascomycota</taxon>
        <taxon>Pezizomycotina</taxon>
        <taxon>Dothideomycetes</taxon>
        <taxon>Pleosporomycetidae</taxon>
        <taxon>Pleosporales</taxon>
        <taxon>Lophiostomataceae</taxon>
        <taxon>Lophiostoma</taxon>
    </lineage>
</organism>
<dbReference type="AlphaFoldDB" id="A0A6A6T8U5"/>
<keyword evidence="4" id="KW-1185">Reference proteome</keyword>
<feature type="region of interest" description="Disordered" evidence="1">
    <location>
        <begin position="133"/>
        <end position="171"/>
    </location>
</feature>
<accession>A0A6A6T8U5</accession>
<feature type="compositionally biased region" description="Polar residues" evidence="1">
    <location>
        <begin position="248"/>
        <end position="271"/>
    </location>
</feature>
<dbReference type="EMBL" id="MU004351">
    <property type="protein sequence ID" value="KAF2655278.1"/>
    <property type="molecule type" value="Genomic_DNA"/>
</dbReference>
<evidence type="ECO:0000256" key="1">
    <source>
        <dbReference type="SAM" id="MobiDB-lite"/>
    </source>
</evidence>
<evidence type="ECO:0000313" key="3">
    <source>
        <dbReference type="EMBL" id="KAF2655278.1"/>
    </source>
</evidence>
<sequence length="311" mass="34553">MPPKSKNRHLYDPQFSKILDAIALPQKIKCGRCNMFRGQPNYSTRQLRDARMKIYEKGQQAVYKISCNKCTGQPLVELECSMCNKTKGLEDFAKNQRNKPDSAECFACTEGRLDLTPVDEEVYEDPRKAFLPAEGVENNNPDYWSSAHSARSTASQFDDQDREDTPAEGGGVTLTLVDNFRGLRVHSSDMHSRTGTLIESDDMYSHSGRAPSTGGPVQSVDDGWTVANKKSDKKPGVFDPTKYGKPQSGATPSTLTNASMNSNYTEPSDNNGKWAKIKAYKPPPKQQQVDDWESESSESEDDGDDDSDLEV</sequence>
<feature type="domain" description="Stc1" evidence="2">
    <location>
        <begin position="29"/>
        <end position="110"/>
    </location>
</feature>
<feature type="region of interest" description="Disordered" evidence="1">
    <location>
        <begin position="202"/>
        <end position="311"/>
    </location>
</feature>
<dbReference type="Proteomes" id="UP000799324">
    <property type="component" value="Unassembled WGS sequence"/>
</dbReference>
<name>A0A6A6T8U5_9PLEO</name>
<evidence type="ECO:0000259" key="2">
    <source>
        <dbReference type="Pfam" id="PF12898"/>
    </source>
</evidence>